<dbReference type="EMBL" id="MHBZ01000009">
    <property type="protein sequence ID" value="OGY11940.1"/>
    <property type="molecule type" value="Genomic_DNA"/>
</dbReference>
<evidence type="ECO:0000313" key="11">
    <source>
        <dbReference type="EMBL" id="OGY11940.1"/>
    </source>
</evidence>
<evidence type="ECO:0000259" key="9">
    <source>
        <dbReference type="Pfam" id="PF00535"/>
    </source>
</evidence>
<protein>
    <recommendedName>
        <fullName evidence="13">Glycosyltransferase 2-like domain-containing protein</fullName>
    </recommendedName>
</protein>
<dbReference type="GO" id="GO:0000271">
    <property type="term" value="P:polysaccharide biosynthetic process"/>
    <property type="evidence" value="ECO:0007669"/>
    <property type="project" value="InterPro"/>
</dbReference>
<proteinExistence type="inferred from homology"/>
<dbReference type="PANTHER" id="PTHR43398">
    <property type="entry name" value="DOLICHOL-PHOSPHATE MANNOSYLTRANSFERASE SUBUNIT 1"/>
    <property type="match status" value="1"/>
</dbReference>
<keyword evidence="3" id="KW-0328">Glycosyltransferase</keyword>
<accession>A0A1G1V944</accession>
<dbReference type="Pfam" id="PF00535">
    <property type="entry name" value="Glycos_transf_2"/>
    <property type="match status" value="1"/>
</dbReference>
<dbReference type="CDD" id="cd06442">
    <property type="entry name" value="DPM1_like"/>
    <property type="match status" value="1"/>
</dbReference>
<dbReference type="InterPro" id="IPR007267">
    <property type="entry name" value="GtrA_DPMS_TM"/>
</dbReference>
<feature type="transmembrane region" description="Helical" evidence="8">
    <location>
        <begin position="364"/>
        <end position="383"/>
    </location>
</feature>
<dbReference type="PANTHER" id="PTHR43398:SF1">
    <property type="entry name" value="DOLICHOL-PHOSPHATE MANNOSYLTRANSFERASE SUBUNIT 1"/>
    <property type="match status" value="1"/>
</dbReference>
<feature type="domain" description="GtrA/DPMS transmembrane" evidence="10">
    <location>
        <begin position="291"/>
        <end position="391"/>
    </location>
</feature>
<comment type="similarity">
    <text evidence="2">Belongs to the glycosyltransferase 2 family.</text>
</comment>
<dbReference type="Gene3D" id="3.90.550.10">
    <property type="entry name" value="Spore Coat Polysaccharide Biosynthesis Protein SpsA, Chain A"/>
    <property type="match status" value="1"/>
</dbReference>
<evidence type="ECO:0000313" key="12">
    <source>
        <dbReference type="Proteomes" id="UP000178319"/>
    </source>
</evidence>
<evidence type="ECO:0000256" key="4">
    <source>
        <dbReference type="ARBA" id="ARBA00022679"/>
    </source>
</evidence>
<evidence type="ECO:0000256" key="2">
    <source>
        <dbReference type="ARBA" id="ARBA00006739"/>
    </source>
</evidence>
<keyword evidence="4" id="KW-0808">Transferase</keyword>
<dbReference type="AlphaFoldDB" id="A0A1G1V944"/>
<evidence type="ECO:0000259" key="10">
    <source>
        <dbReference type="Pfam" id="PF04138"/>
    </source>
</evidence>
<keyword evidence="7 8" id="KW-0472">Membrane</keyword>
<sequence length="407" mass="45924">MRIVIIIPTYNEAENIGRMLDVIVQKELPQIKNHNIKILVVDSNSPDGTAQIVKEKMKNYKQVDLLETNKGGLGADYVKGMRYAMNTLKADAVMEFDADFQHDPKDIKRLVRALDQGADHIIGSRYIKGGQIPQEWGLHRKAMSSLGSLFARLVLFLFGVHDMTSGLKLTKTEFLKKVDLDNLYSKYYAYKIQITYELAKLGAGIVEVPIIFYERKEGTSKISRKDLIDSFLVVIKLRIRDSKRFIKFAVVGGVGYTINAVGLEIFAHTSATESLAAYFSHWQDTPVLKVFIQPSAWAAAMAAEVAILSNFILNNFWTFAGKSITNPFRFLWKFSHFNLTSFGAVIIQALVVGVGTLLFGESTLVRQLSLIVAVGVFIVPYNYTMYNVFIWKTWKIPGLGWIQNRQS</sequence>
<evidence type="ECO:0008006" key="13">
    <source>
        <dbReference type="Google" id="ProtNLM"/>
    </source>
</evidence>
<dbReference type="GO" id="GO:0009247">
    <property type="term" value="P:glycolipid biosynthetic process"/>
    <property type="evidence" value="ECO:0007669"/>
    <property type="project" value="TreeGrafter"/>
</dbReference>
<evidence type="ECO:0000256" key="6">
    <source>
        <dbReference type="ARBA" id="ARBA00022989"/>
    </source>
</evidence>
<evidence type="ECO:0000256" key="8">
    <source>
        <dbReference type="SAM" id="Phobius"/>
    </source>
</evidence>
<dbReference type="Pfam" id="PF04138">
    <property type="entry name" value="GtrA_DPMS_TM"/>
    <property type="match status" value="1"/>
</dbReference>
<comment type="subcellular location">
    <subcellularLocation>
        <location evidence="1">Membrane</location>
        <topology evidence="1">Multi-pass membrane protein</topology>
    </subcellularLocation>
</comment>
<dbReference type="GO" id="GO:0016020">
    <property type="term" value="C:membrane"/>
    <property type="evidence" value="ECO:0007669"/>
    <property type="project" value="UniProtKB-SubCell"/>
</dbReference>
<evidence type="ECO:0000256" key="3">
    <source>
        <dbReference type="ARBA" id="ARBA00022676"/>
    </source>
</evidence>
<evidence type="ECO:0000256" key="7">
    <source>
        <dbReference type="ARBA" id="ARBA00023136"/>
    </source>
</evidence>
<dbReference type="InterPro" id="IPR039528">
    <property type="entry name" value="DPM1-like"/>
</dbReference>
<name>A0A1G1V944_9BACT</name>
<dbReference type="Proteomes" id="UP000178319">
    <property type="component" value="Unassembled WGS sequence"/>
</dbReference>
<evidence type="ECO:0000256" key="1">
    <source>
        <dbReference type="ARBA" id="ARBA00004141"/>
    </source>
</evidence>
<feature type="domain" description="Glycosyltransferase 2-like" evidence="9">
    <location>
        <begin position="5"/>
        <end position="177"/>
    </location>
</feature>
<organism evidence="11 12">
    <name type="scientific">Candidatus Blackburnbacteria bacterium RIFCSPHIGHO2_02_FULL_44_20</name>
    <dbReference type="NCBI Taxonomy" id="1797516"/>
    <lineage>
        <taxon>Bacteria</taxon>
        <taxon>Candidatus Blackburniibacteriota</taxon>
    </lineage>
</organism>
<comment type="caution">
    <text evidence="11">The sequence shown here is derived from an EMBL/GenBank/DDBJ whole genome shotgun (WGS) entry which is preliminary data.</text>
</comment>
<evidence type="ECO:0000256" key="5">
    <source>
        <dbReference type="ARBA" id="ARBA00022692"/>
    </source>
</evidence>
<feature type="transmembrane region" description="Helical" evidence="8">
    <location>
        <begin position="245"/>
        <end position="267"/>
    </location>
</feature>
<feature type="transmembrane region" description="Helical" evidence="8">
    <location>
        <begin position="337"/>
        <end position="358"/>
    </location>
</feature>
<reference evidence="11 12" key="1">
    <citation type="journal article" date="2016" name="Nat. Commun.">
        <title>Thousands of microbial genomes shed light on interconnected biogeochemical processes in an aquifer system.</title>
        <authorList>
            <person name="Anantharaman K."/>
            <person name="Brown C.T."/>
            <person name="Hug L.A."/>
            <person name="Sharon I."/>
            <person name="Castelle C.J."/>
            <person name="Probst A.J."/>
            <person name="Thomas B.C."/>
            <person name="Singh A."/>
            <person name="Wilkins M.J."/>
            <person name="Karaoz U."/>
            <person name="Brodie E.L."/>
            <person name="Williams K.H."/>
            <person name="Hubbard S.S."/>
            <person name="Banfield J.F."/>
        </authorList>
    </citation>
    <scope>NUCLEOTIDE SEQUENCE [LARGE SCALE GENOMIC DNA]</scope>
</reference>
<dbReference type="FunFam" id="3.90.550.10:FF:000122">
    <property type="entry name" value="Dolichol-phosphate mannosyltransferase subunit 1"/>
    <property type="match status" value="1"/>
</dbReference>
<keyword evidence="6 8" id="KW-1133">Transmembrane helix</keyword>
<dbReference type="GO" id="GO:0004582">
    <property type="term" value="F:dolichyl-phosphate beta-D-mannosyltransferase activity"/>
    <property type="evidence" value="ECO:0007669"/>
    <property type="project" value="InterPro"/>
</dbReference>
<dbReference type="InterPro" id="IPR029044">
    <property type="entry name" value="Nucleotide-diphossugar_trans"/>
</dbReference>
<dbReference type="STRING" id="1797516.A3D26_03045"/>
<dbReference type="InterPro" id="IPR001173">
    <property type="entry name" value="Glyco_trans_2-like"/>
</dbReference>
<keyword evidence="5 8" id="KW-0812">Transmembrane</keyword>
<gene>
    <name evidence="11" type="ORF">A3D26_03045</name>
</gene>
<dbReference type="SUPFAM" id="SSF53448">
    <property type="entry name" value="Nucleotide-diphospho-sugar transferases"/>
    <property type="match status" value="1"/>
</dbReference>
<feature type="transmembrane region" description="Helical" evidence="8">
    <location>
        <begin position="296"/>
        <end position="317"/>
    </location>
</feature>